<proteinExistence type="predicted"/>
<feature type="non-terminal residue" evidence="1">
    <location>
        <position position="1"/>
    </location>
</feature>
<dbReference type="AlphaFoldDB" id="X1RE08"/>
<name>X1RE08_9ZZZZ</name>
<accession>X1RE08</accession>
<dbReference type="EMBL" id="BARV01046368">
    <property type="protein sequence ID" value="GAI65236.1"/>
    <property type="molecule type" value="Genomic_DNA"/>
</dbReference>
<reference evidence="1" key="1">
    <citation type="journal article" date="2014" name="Front. Microbiol.">
        <title>High frequency of phylogenetically diverse reductive dehalogenase-homologous genes in deep subseafloor sedimentary metagenomes.</title>
        <authorList>
            <person name="Kawai M."/>
            <person name="Futagami T."/>
            <person name="Toyoda A."/>
            <person name="Takaki Y."/>
            <person name="Nishi S."/>
            <person name="Hori S."/>
            <person name="Arai W."/>
            <person name="Tsubouchi T."/>
            <person name="Morono Y."/>
            <person name="Uchiyama I."/>
            <person name="Ito T."/>
            <person name="Fujiyama A."/>
            <person name="Inagaki F."/>
            <person name="Takami H."/>
        </authorList>
    </citation>
    <scope>NUCLEOTIDE SEQUENCE</scope>
    <source>
        <strain evidence="1">Expedition CK06-06</strain>
    </source>
</reference>
<protein>
    <submittedName>
        <fullName evidence="1">Uncharacterized protein</fullName>
    </submittedName>
</protein>
<organism evidence="1">
    <name type="scientific">marine sediment metagenome</name>
    <dbReference type="NCBI Taxonomy" id="412755"/>
    <lineage>
        <taxon>unclassified sequences</taxon>
        <taxon>metagenomes</taxon>
        <taxon>ecological metagenomes</taxon>
    </lineage>
</organism>
<gene>
    <name evidence="1" type="ORF">S06H3_67200</name>
</gene>
<comment type="caution">
    <text evidence="1">The sequence shown here is derived from an EMBL/GenBank/DDBJ whole genome shotgun (WGS) entry which is preliminary data.</text>
</comment>
<evidence type="ECO:0000313" key="1">
    <source>
        <dbReference type="EMBL" id="GAI65236.1"/>
    </source>
</evidence>
<feature type="non-terminal residue" evidence="1">
    <location>
        <position position="30"/>
    </location>
</feature>
<sequence>LTKLKGIFILKQNRRLIINIITLLIILIVG</sequence>